<feature type="region of interest" description="Disordered" evidence="1">
    <location>
        <begin position="83"/>
        <end position="148"/>
    </location>
</feature>
<evidence type="ECO:0000313" key="2">
    <source>
        <dbReference type="EMBL" id="JAG29015.1"/>
    </source>
</evidence>
<feature type="compositionally biased region" description="Low complexity" evidence="1">
    <location>
        <begin position="48"/>
        <end position="57"/>
    </location>
</feature>
<protein>
    <submittedName>
        <fullName evidence="2">Protein Shroom3</fullName>
    </submittedName>
</protein>
<organism evidence="2">
    <name type="scientific">Lygus hesperus</name>
    <name type="common">Western plant bug</name>
    <dbReference type="NCBI Taxonomy" id="30085"/>
    <lineage>
        <taxon>Eukaryota</taxon>
        <taxon>Metazoa</taxon>
        <taxon>Ecdysozoa</taxon>
        <taxon>Arthropoda</taxon>
        <taxon>Hexapoda</taxon>
        <taxon>Insecta</taxon>
        <taxon>Pterygota</taxon>
        <taxon>Neoptera</taxon>
        <taxon>Paraneoptera</taxon>
        <taxon>Hemiptera</taxon>
        <taxon>Heteroptera</taxon>
        <taxon>Panheteroptera</taxon>
        <taxon>Cimicomorpha</taxon>
        <taxon>Miridae</taxon>
        <taxon>Mirini</taxon>
        <taxon>Lygus</taxon>
    </lineage>
</organism>
<evidence type="ECO:0000256" key="1">
    <source>
        <dbReference type="SAM" id="MobiDB-lite"/>
    </source>
</evidence>
<reference evidence="2" key="1">
    <citation type="journal article" date="2014" name="PLoS ONE">
        <title>Transcriptome-Based Identification of ABC Transporters in the Western Tarnished Plant Bug Lygus hesperus.</title>
        <authorList>
            <person name="Hull J.J."/>
            <person name="Chaney K."/>
            <person name="Geib S.M."/>
            <person name="Fabrick J.A."/>
            <person name="Brent C.S."/>
            <person name="Walsh D."/>
            <person name="Lavine L.C."/>
        </authorList>
    </citation>
    <scope>NUCLEOTIDE SEQUENCE</scope>
</reference>
<proteinExistence type="predicted"/>
<gene>
    <name evidence="2" type="primary">SHROOM3</name>
    <name evidence="2" type="ORF">CM83_34919</name>
</gene>
<dbReference type="AlphaFoldDB" id="A0A0A9YHJ2"/>
<sequence>TEDNFKNGEIDVEVTGNKSCIDLVQGLSELSLEDSASKRHLEETLQDSSEPSLSMESMLRDSPFVQRLIDDLVKAAESQVLGVLDESEVSRRESKVCEESSDEGNDSESSNDSSDTSLSSQSSSGTVMEGDTNGQKSASYLPLSNNYMPPHERMQRILRCKEESRLRSLPDSQKLWIIGNWITGGSSSGE</sequence>
<accession>A0A0A9YHJ2</accession>
<reference evidence="2" key="2">
    <citation type="submission" date="2014-07" db="EMBL/GenBank/DDBJ databases">
        <authorList>
            <person name="Hull J."/>
        </authorList>
    </citation>
    <scope>NUCLEOTIDE SEQUENCE</scope>
</reference>
<feature type="region of interest" description="Disordered" evidence="1">
    <location>
        <begin position="35"/>
        <end position="58"/>
    </location>
</feature>
<feature type="non-terminal residue" evidence="2">
    <location>
        <position position="1"/>
    </location>
</feature>
<feature type="compositionally biased region" description="Low complexity" evidence="1">
    <location>
        <begin position="107"/>
        <end position="124"/>
    </location>
</feature>
<dbReference type="EMBL" id="GBHO01014589">
    <property type="protein sequence ID" value="JAG29015.1"/>
    <property type="molecule type" value="Transcribed_RNA"/>
</dbReference>
<feature type="compositionally biased region" description="Basic and acidic residues" evidence="1">
    <location>
        <begin position="88"/>
        <end position="98"/>
    </location>
</feature>
<name>A0A0A9YHJ2_LYGHE</name>
<feature type="compositionally biased region" description="Polar residues" evidence="1">
    <location>
        <begin position="132"/>
        <end position="147"/>
    </location>
</feature>